<dbReference type="EMBL" id="CAJOAY010018002">
    <property type="protein sequence ID" value="CAF4316452.1"/>
    <property type="molecule type" value="Genomic_DNA"/>
</dbReference>
<dbReference type="AlphaFoldDB" id="A0A820ITW2"/>
<organism evidence="1 2">
    <name type="scientific">Adineta steineri</name>
    <dbReference type="NCBI Taxonomy" id="433720"/>
    <lineage>
        <taxon>Eukaryota</taxon>
        <taxon>Metazoa</taxon>
        <taxon>Spiralia</taxon>
        <taxon>Gnathifera</taxon>
        <taxon>Rotifera</taxon>
        <taxon>Eurotatoria</taxon>
        <taxon>Bdelloidea</taxon>
        <taxon>Adinetida</taxon>
        <taxon>Adinetidae</taxon>
        <taxon>Adineta</taxon>
    </lineage>
</organism>
<dbReference type="Proteomes" id="UP000663881">
    <property type="component" value="Unassembled WGS sequence"/>
</dbReference>
<sequence>LARDSLEYYVALQSESHRDAWTNVLILIFTKFLKLNEERVKFIKKK</sequence>
<proteinExistence type="predicted"/>
<accession>A0A820ITW2</accession>
<protein>
    <submittedName>
        <fullName evidence="1">Uncharacterized protein</fullName>
    </submittedName>
</protein>
<feature type="non-terminal residue" evidence="1">
    <location>
        <position position="1"/>
    </location>
</feature>
<name>A0A820ITW2_9BILA</name>
<evidence type="ECO:0000313" key="2">
    <source>
        <dbReference type="Proteomes" id="UP000663881"/>
    </source>
</evidence>
<reference evidence="1" key="1">
    <citation type="submission" date="2021-02" db="EMBL/GenBank/DDBJ databases">
        <authorList>
            <person name="Nowell W R."/>
        </authorList>
    </citation>
    <scope>NUCLEOTIDE SEQUENCE</scope>
</reference>
<evidence type="ECO:0000313" key="1">
    <source>
        <dbReference type="EMBL" id="CAF4316452.1"/>
    </source>
</evidence>
<comment type="caution">
    <text evidence="1">The sequence shown here is derived from an EMBL/GenBank/DDBJ whole genome shotgun (WGS) entry which is preliminary data.</text>
</comment>
<gene>
    <name evidence="1" type="ORF">OKA104_LOCUS47008</name>
</gene>